<accession>A0A834TQ28</accession>
<comment type="caution">
    <text evidence="2">The sequence shown here is derived from an EMBL/GenBank/DDBJ whole genome shotgun (WGS) entry which is preliminary data.</text>
</comment>
<organism evidence="2 3">
    <name type="scientific">Senna tora</name>
    <dbReference type="NCBI Taxonomy" id="362788"/>
    <lineage>
        <taxon>Eukaryota</taxon>
        <taxon>Viridiplantae</taxon>
        <taxon>Streptophyta</taxon>
        <taxon>Embryophyta</taxon>
        <taxon>Tracheophyta</taxon>
        <taxon>Spermatophyta</taxon>
        <taxon>Magnoliopsida</taxon>
        <taxon>eudicotyledons</taxon>
        <taxon>Gunneridae</taxon>
        <taxon>Pentapetalae</taxon>
        <taxon>rosids</taxon>
        <taxon>fabids</taxon>
        <taxon>Fabales</taxon>
        <taxon>Fabaceae</taxon>
        <taxon>Caesalpinioideae</taxon>
        <taxon>Cassia clade</taxon>
        <taxon>Senna</taxon>
    </lineage>
</organism>
<dbReference type="EMBL" id="JAAIUW010000006">
    <property type="protein sequence ID" value="KAF7825827.1"/>
    <property type="molecule type" value="Genomic_DNA"/>
</dbReference>
<feature type="compositionally biased region" description="Basic and acidic residues" evidence="1">
    <location>
        <begin position="13"/>
        <end position="24"/>
    </location>
</feature>
<sequence length="32" mass="3654">MGRRKSGHWVVPEGRRENRSRGEEESAGEEAN</sequence>
<evidence type="ECO:0000256" key="1">
    <source>
        <dbReference type="SAM" id="MobiDB-lite"/>
    </source>
</evidence>
<proteinExistence type="predicted"/>
<gene>
    <name evidence="2" type="ORF">G2W53_016991</name>
</gene>
<reference evidence="2" key="1">
    <citation type="submission" date="2020-09" db="EMBL/GenBank/DDBJ databases">
        <title>Genome-Enabled Discovery of Anthraquinone Biosynthesis in Senna tora.</title>
        <authorList>
            <person name="Kang S.-H."/>
            <person name="Pandey R.P."/>
            <person name="Lee C.-M."/>
            <person name="Sim J.-S."/>
            <person name="Jeong J.-T."/>
            <person name="Choi B.-S."/>
            <person name="Jung M."/>
            <person name="Ginzburg D."/>
            <person name="Zhao K."/>
            <person name="Won S.Y."/>
            <person name="Oh T.-J."/>
            <person name="Yu Y."/>
            <person name="Kim N.-H."/>
            <person name="Lee O.R."/>
            <person name="Lee T.-H."/>
            <person name="Bashyal P."/>
            <person name="Kim T.-S."/>
            <person name="Lee W.-H."/>
            <person name="Kawkins C."/>
            <person name="Kim C.-K."/>
            <person name="Kim J.S."/>
            <person name="Ahn B.O."/>
            <person name="Rhee S.Y."/>
            <person name="Sohng J.K."/>
        </authorList>
    </citation>
    <scope>NUCLEOTIDE SEQUENCE</scope>
    <source>
        <tissue evidence="2">Leaf</tissue>
    </source>
</reference>
<evidence type="ECO:0000313" key="3">
    <source>
        <dbReference type="Proteomes" id="UP000634136"/>
    </source>
</evidence>
<evidence type="ECO:0000313" key="2">
    <source>
        <dbReference type="EMBL" id="KAF7825827.1"/>
    </source>
</evidence>
<dbReference type="Proteomes" id="UP000634136">
    <property type="component" value="Unassembled WGS sequence"/>
</dbReference>
<feature type="region of interest" description="Disordered" evidence="1">
    <location>
        <begin position="1"/>
        <end position="32"/>
    </location>
</feature>
<keyword evidence="3" id="KW-1185">Reference proteome</keyword>
<name>A0A834TQ28_9FABA</name>
<protein>
    <submittedName>
        <fullName evidence="2">Uncharacterized protein</fullName>
    </submittedName>
</protein>
<dbReference type="AlphaFoldDB" id="A0A834TQ28"/>